<evidence type="ECO:0000313" key="1">
    <source>
        <dbReference type="EMBL" id="QDT72078.1"/>
    </source>
</evidence>
<reference evidence="1 2" key="1">
    <citation type="submission" date="2019-02" db="EMBL/GenBank/DDBJ databases">
        <title>Deep-cultivation of Planctomycetes and their phenomic and genomic characterization uncovers novel biology.</title>
        <authorList>
            <person name="Wiegand S."/>
            <person name="Jogler M."/>
            <person name="Boedeker C."/>
            <person name="Pinto D."/>
            <person name="Vollmers J."/>
            <person name="Rivas-Marin E."/>
            <person name="Kohn T."/>
            <person name="Peeters S.H."/>
            <person name="Heuer A."/>
            <person name="Rast P."/>
            <person name="Oberbeckmann S."/>
            <person name="Bunk B."/>
            <person name="Jeske O."/>
            <person name="Meyerdierks A."/>
            <person name="Storesund J.E."/>
            <person name="Kallscheuer N."/>
            <person name="Luecker S."/>
            <person name="Lage O.M."/>
            <person name="Pohl T."/>
            <person name="Merkel B.J."/>
            <person name="Hornburger P."/>
            <person name="Mueller R.-W."/>
            <person name="Bruemmer F."/>
            <person name="Labrenz M."/>
            <person name="Spormann A.M."/>
            <person name="Op den Camp H."/>
            <person name="Overmann J."/>
            <person name="Amann R."/>
            <person name="Jetten M.S.M."/>
            <person name="Mascher T."/>
            <person name="Medema M.H."/>
            <person name="Devos D.P."/>
            <person name="Kaster A.-K."/>
            <person name="Ovreas L."/>
            <person name="Rohde M."/>
            <person name="Galperin M.Y."/>
            <person name="Jogler C."/>
        </authorList>
    </citation>
    <scope>NUCLEOTIDE SEQUENCE [LARGE SCALE GENOMIC DNA]</scope>
    <source>
        <strain evidence="1 2">I41</strain>
    </source>
</reference>
<name>A0A517TUN7_9BACT</name>
<dbReference type="Pfam" id="PF18306">
    <property type="entry name" value="LDcluster4"/>
    <property type="match status" value="1"/>
</dbReference>
<proteinExistence type="predicted"/>
<protein>
    <recommendedName>
        <fullName evidence="3">DNA recombination-mediator protein A</fullName>
    </recommendedName>
</protein>
<dbReference type="OrthoDB" id="9553923at2"/>
<accession>A0A517TUN7</accession>
<evidence type="ECO:0000313" key="2">
    <source>
        <dbReference type="Proteomes" id="UP000317909"/>
    </source>
</evidence>
<dbReference type="AlphaFoldDB" id="A0A517TUN7"/>
<dbReference type="EMBL" id="CP036339">
    <property type="protein sequence ID" value="QDT72078.1"/>
    <property type="molecule type" value="Genomic_DNA"/>
</dbReference>
<dbReference type="Gene3D" id="3.40.50.450">
    <property type="match status" value="1"/>
</dbReference>
<dbReference type="RefSeq" id="WP_145431679.1">
    <property type="nucleotide sequence ID" value="NZ_CP036339.1"/>
</dbReference>
<evidence type="ECO:0008006" key="3">
    <source>
        <dbReference type="Google" id="ProtNLM"/>
    </source>
</evidence>
<keyword evidence="2" id="KW-1185">Reference proteome</keyword>
<dbReference type="KEGG" id="llh:I41_12440"/>
<sequence>MKPNTQNAFDEQATNLTAQLPPAPRIAVIGSTSFWHPDSATTCQLVGAQLAKIDRLILLTGGVEGVGEAVGRSFFAACSSDEQRTFHVLPAGCVPWDYGVTLFAGRNMEERREILGRMAPIYLVIEGGPGTAHEHQVASKRGATIIPVGRSGGHAGAIYPHTAKPTVAVQADWDALASAQPSEISAAVASITCAIIAAGK</sequence>
<organism evidence="1 2">
    <name type="scientific">Lacipirellula limnantheis</name>
    <dbReference type="NCBI Taxonomy" id="2528024"/>
    <lineage>
        <taxon>Bacteria</taxon>
        <taxon>Pseudomonadati</taxon>
        <taxon>Planctomycetota</taxon>
        <taxon>Planctomycetia</taxon>
        <taxon>Pirellulales</taxon>
        <taxon>Lacipirellulaceae</taxon>
        <taxon>Lacipirellula</taxon>
    </lineage>
</organism>
<gene>
    <name evidence="1" type="ORF">I41_12440</name>
</gene>
<dbReference type="Proteomes" id="UP000317909">
    <property type="component" value="Chromosome"/>
</dbReference>
<dbReference type="InterPro" id="IPR041164">
    <property type="entry name" value="LDcluster4"/>
</dbReference>
<dbReference type="SUPFAM" id="SSF102405">
    <property type="entry name" value="MCP/YpsA-like"/>
    <property type="match status" value="1"/>
</dbReference>